<keyword evidence="8" id="KW-1185">Reference proteome</keyword>
<dbReference type="EMBL" id="LFVZ01000016">
    <property type="protein sequence ID" value="KTW25795.1"/>
    <property type="molecule type" value="Genomic_DNA"/>
</dbReference>
<dbReference type="OrthoDB" id="690068at2759"/>
<keyword evidence="4" id="KW-0804">Transcription</keyword>
<dbReference type="Gene3D" id="4.10.280.10">
    <property type="entry name" value="Helix-loop-helix DNA-binding domain"/>
    <property type="match status" value="1"/>
</dbReference>
<evidence type="ECO:0000259" key="6">
    <source>
        <dbReference type="PROSITE" id="PS50888"/>
    </source>
</evidence>
<dbReference type="SUPFAM" id="SSF47459">
    <property type="entry name" value="HLH, helix-loop-helix DNA-binding domain"/>
    <property type="match status" value="1"/>
</dbReference>
<dbReference type="SMART" id="SM00353">
    <property type="entry name" value="HLH"/>
    <property type="match status" value="1"/>
</dbReference>
<organism evidence="7 8">
    <name type="scientific">Pneumocystis carinii (strain B80)</name>
    <name type="common">Rat pneumocystis pneumonia agent</name>
    <name type="synonym">Pneumocystis carinii f. sp. carinii</name>
    <dbReference type="NCBI Taxonomy" id="1408658"/>
    <lineage>
        <taxon>Eukaryota</taxon>
        <taxon>Fungi</taxon>
        <taxon>Dikarya</taxon>
        <taxon>Ascomycota</taxon>
        <taxon>Taphrinomycotina</taxon>
        <taxon>Pneumocystomycetes</taxon>
        <taxon>Pneumocystaceae</taxon>
        <taxon>Pneumocystis</taxon>
    </lineage>
</organism>
<dbReference type="CDD" id="cd11387">
    <property type="entry name" value="bHLHzip_USF_MITF"/>
    <property type="match status" value="1"/>
</dbReference>
<evidence type="ECO:0000313" key="7">
    <source>
        <dbReference type="EMBL" id="KTW25795.1"/>
    </source>
</evidence>
<dbReference type="InterPro" id="IPR036638">
    <property type="entry name" value="HLH_DNA-bd_sf"/>
</dbReference>
<dbReference type="RefSeq" id="XP_018224404.1">
    <property type="nucleotide sequence ID" value="XM_018371914.1"/>
</dbReference>
<dbReference type="GO" id="GO:0000978">
    <property type="term" value="F:RNA polymerase II cis-regulatory region sequence-specific DNA binding"/>
    <property type="evidence" value="ECO:0007669"/>
    <property type="project" value="TreeGrafter"/>
</dbReference>
<gene>
    <name evidence="7" type="ORF">T552_03408</name>
</gene>
<proteinExistence type="predicted"/>
<dbReference type="GeneID" id="28938117"/>
<dbReference type="GO" id="GO:0005634">
    <property type="term" value="C:nucleus"/>
    <property type="evidence" value="ECO:0007669"/>
    <property type="project" value="UniProtKB-SubCell"/>
</dbReference>
<keyword evidence="3" id="KW-0238">DNA-binding</keyword>
<comment type="caution">
    <text evidence="7">The sequence shown here is derived from an EMBL/GenBank/DDBJ whole genome shotgun (WGS) entry which is preliminary data.</text>
</comment>
<feature type="domain" description="BHLH" evidence="6">
    <location>
        <begin position="171"/>
        <end position="239"/>
    </location>
</feature>
<evidence type="ECO:0000256" key="5">
    <source>
        <dbReference type="ARBA" id="ARBA00023242"/>
    </source>
</evidence>
<dbReference type="GO" id="GO:0046983">
    <property type="term" value="F:protein dimerization activity"/>
    <property type="evidence" value="ECO:0007669"/>
    <property type="project" value="InterPro"/>
</dbReference>
<reference evidence="8" key="1">
    <citation type="journal article" date="2016" name="Nat. Commun.">
        <title>Genome analysis of three Pneumocystis species reveals adaptation mechanisms to life exclusively in mammalian hosts.</title>
        <authorList>
            <person name="Ma L."/>
            <person name="Chen Z."/>
            <person name="Huang D.W."/>
            <person name="Kutty G."/>
            <person name="Ishihara M."/>
            <person name="Wang H."/>
            <person name="Abouelleil A."/>
            <person name="Bishop L."/>
            <person name="Davey E."/>
            <person name="Deng R."/>
            <person name="Deng X."/>
            <person name="Fan L."/>
            <person name="Fantoni G."/>
            <person name="Fitzgerald M."/>
            <person name="Gogineni E."/>
            <person name="Goldberg J.M."/>
            <person name="Handley G."/>
            <person name="Hu X."/>
            <person name="Huber C."/>
            <person name="Jiao X."/>
            <person name="Jones K."/>
            <person name="Levin J.Z."/>
            <person name="Liu Y."/>
            <person name="Macdonald P."/>
            <person name="Melnikov A."/>
            <person name="Raley C."/>
            <person name="Sassi M."/>
            <person name="Sherman B.T."/>
            <person name="Song X."/>
            <person name="Sykes S."/>
            <person name="Tran B."/>
            <person name="Walsh L."/>
            <person name="Xia Y."/>
            <person name="Yang J."/>
            <person name="Young S."/>
            <person name="Zeng Q."/>
            <person name="Zheng X."/>
            <person name="Stephens R."/>
            <person name="Nusbaum C."/>
            <person name="Birren B.W."/>
            <person name="Azadi P."/>
            <person name="Lempicki R.A."/>
            <person name="Cuomo C.A."/>
            <person name="Kovacs J.A."/>
        </authorList>
    </citation>
    <scope>NUCLEOTIDE SEQUENCE [LARGE SCALE GENOMIC DNA]</scope>
    <source>
        <strain evidence="8">B80</strain>
    </source>
</reference>
<evidence type="ECO:0000256" key="2">
    <source>
        <dbReference type="ARBA" id="ARBA00023015"/>
    </source>
</evidence>
<sequence>MDMNNTIHMENREQNGYNVQQIPSYHQNLVHNHQYCPYSKGNSIISIDELAELNLNSSVNPVAHDIGISPDTQFLVCHNSNLSYTSDFYSIDVGPMAIENPRPIQSISMPATMDDYQSSQIYSNDSFKLFFDTNSKNTICKKMNDSAVFVEMPFMSFNVFDDKKLLEKYRKRRENHNAVERRRRDNINEKIQELAALISKNPFKDKIKLDTDTKDKGYNDFKLNKGEILRQSVNYIQSLQNYINELNSRSKLLENEIIRLGGDINFTNKIKSVSSIPLNIKNTTSNDCDDNSFTSIPSKNDSCDELDMDY</sequence>
<dbReference type="PROSITE" id="PS50888">
    <property type="entry name" value="BHLH"/>
    <property type="match status" value="1"/>
</dbReference>
<dbReference type="PANTHER" id="PTHR45776">
    <property type="entry name" value="MIP04163P"/>
    <property type="match status" value="1"/>
</dbReference>
<dbReference type="AlphaFoldDB" id="A0A0W4ZBU7"/>
<evidence type="ECO:0000256" key="1">
    <source>
        <dbReference type="ARBA" id="ARBA00004123"/>
    </source>
</evidence>
<dbReference type="PANTHER" id="PTHR45776:SF2">
    <property type="entry name" value="MIP04163P"/>
    <property type="match status" value="1"/>
</dbReference>
<name>A0A0W4ZBU7_PNEC8</name>
<evidence type="ECO:0000313" key="8">
    <source>
        <dbReference type="Proteomes" id="UP000054454"/>
    </source>
</evidence>
<comment type="subcellular location">
    <subcellularLocation>
        <location evidence="1">Nucleus</location>
    </subcellularLocation>
</comment>
<dbReference type="VEuPathDB" id="FungiDB:T552_03408"/>
<protein>
    <recommendedName>
        <fullName evidence="6">BHLH domain-containing protein</fullName>
    </recommendedName>
</protein>
<evidence type="ECO:0000256" key="4">
    <source>
        <dbReference type="ARBA" id="ARBA00023163"/>
    </source>
</evidence>
<dbReference type="Proteomes" id="UP000054454">
    <property type="component" value="Unassembled WGS sequence"/>
</dbReference>
<evidence type="ECO:0000256" key="3">
    <source>
        <dbReference type="ARBA" id="ARBA00023125"/>
    </source>
</evidence>
<dbReference type="InterPro" id="IPR011598">
    <property type="entry name" value="bHLH_dom"/>
</dbReference>
<dbReference type="GO" id="GO:0000981">
    <property type="term" value="F:DNA-binding transcription factor activity, RNA polymerase II-specific"/>
    <property type="evidence" value="ECO:0007669"/>
    <property type="project" value="TreeGrafter"/>
</dbReference>
<keyword evidence="5" id="KW-0539">Nucleus</keyword>
<accession>A0A0W4ZBU7</accession>
<dbReference type="Pfam" id="PF00010">
    <property type="entry name" value="HLH"/>
    <property type="match status" value="1"/>
</dbReference>
<keyword evidence="2" id="KW-0805">Transcription regulation</keyword>